<dbReference type="Proteomes" id="UP000664477">
    <property type="component" value="Unassembled WGS sequence"/>
</dbReference>
<organism evidence="1 2">
    <name type="scientific">Providencia rettgeri</name>
    <dbReference type="NCBI Taxonomy" id="587"/>
    <lineage>
        <taxon>Bacteria</taxon>
        <taxon>Pseudomonadati</taxon>
        <taxon>Pseudomonadota</taxon>
        <taxon>Gammaproteobacteria</taxon>
        <taxon>Enterobacterales</taxon>
        <taxon>Morganellaceae</taxon>
        <taxon>Providencia</taxon>
    </lineage>
</organism>
<dbReference type="AlphaFoldDB" id="A0A939NKP5"/>
<name>A0A939NKP5_PRORE</name>
<dbReference type="EMBL" id="JAGETQ010000108">
    <property type="protein sequence ID" value="MBO1916444.1"/>
    <property type="molecule type" value="Genomic_DNA"/>
</dbReference>
<evidence type="ECO:0000313" key="2">
    <source>
        <dbReference type="Proteomes" id="UP000664477"/>
    </source>
</evidence>
<accession>A0A939NKP5</accession>
<evidence type="ECO:0000313" key="1">
    <source>
        <dbReference type="EMBL" id="MBO1916444.1"/>
    </source>
</evidence>
<sequence length="39" mass="4348">MNNRSGYIKGQNLTIKAYSIDNQAGLIMQKIISILKPVI</sequence>
<protein>
    <submittedName>
        <fullName evidence="1">Uncharacterized protein</fullName>
    </submittedName>
</protein>
<proteinExistence type="predicted"/>
<dbReference type="InterPro" id="IPR010069">
    <property type="entry name" value="CdiA_FHA1_rpt"/>
</dbReference>
<comment type="caution">
    <text evidence="1">The sequence shown here is derived from an EMBL/GenBank/DDBJ whole genome shotgun (WGS) entry which is preliminary data.</text>
</comment>
<gene>
    <name evidence="1" type="ORF">J4727_15545</name>
</gene>
<reference evidence="1" key="1">
    <citation type="submission" date="2021-03" db="EMBL/GenBank/DDBJ databases">
        <title>Molecular epidemiology and mechanisms of colistin and carbapenem resistance in Enterobacteriaceae from clinical isolates, the environment and porcine samples in Pretoria, South Africa.</title>
        <authorList>
            <person name="Bogoshi D."/>
            <person name="Mbelle N.M."/>
            <person name="Naidoo V."/>
            <person name="Osei Sekyere J."/>
        </authorList>
    </citation>
    <scope>NUCLEOTIDE SEQUENCE</scope>
    <source>
        <strain evidence="1">C052</strain>
    </source>
</reference>
<dbReference type="NCBIfam" id="TIGR01731">
    <property type="entry name" value="fil_hemag_20aa"/>
    <property type="match status" value="2"/>
</dbReference>